<evidence type="ECO:0008006" key="3">
    <source>
        <dbReference type="Google" id="ProtNLM"/>
    </source>
</evidence>
<reference evidence="1 2" key="1">
    <citation type="submission" date="2023-12" db="EMBL/GenBank/DDBJ databases">
        <title>Novel species of the genus Arcicella isolated from rivers.</title>
        <authorList>
            <person name="Lu H."/>
        </authorList>
    </citation>
    <scope>NUCLEOTIDE SEQUENCE [LARGE SCALE GENOMIC DNA]</scope>
    <source>
        <strain evidence="1 2">DC25W</strain>
    </source>
</reference>
<protein>
    <recommendedName>
        <fullName evidence="3">Lipocalin-like domain-containing protein</fullName>
    </recommendedName>
</protein>
<gene>
    <name evidence="1" type="ORF">VB798_11855</name>
</gene>
<name>A0ABU5SJ03_9BACT</name>
<evidence type="ECO:0000313" key="1">
    <source>
        <dbReference type="EMBL" id="MEA5427276.1"/>
    </source>
</evidence>
<dbReference type="PROSITE" id="PS51257">
    <property type="entry name" value="PROKAR_LIPOPROTEIN"/>
    <property type="match status" value="1"/>
</dbReference>
<accession>A0ABU5SJ03</accession>
<comment type="caution">
    <text evidence="1">The sequence shown here is derived from an EMBL/GenBank/DDBJ whole genome shotgun (WGS) entry which is preliminary data.</text>
</comment>
<dbReference type="RefSeq" id="WP_323258686.1">
    <property type="nucleotide sequence ID" value="NZ_JAYGIM010000008.1"/>
</dbReference>
<dbReference type="EMBL" id="JAYGIM010000008">
    <property type="protein sequence ID" value="MEA5427276.1"/>
    <property type="molecule type" value="Genomic_DNA"/>
</dbReference>
<keyword evidence="2" id="KW-1185">Reference proteome</keyword>
<evidence type="ECO:0000313" key="2">
    <source>
        <dbReference type="Proteomes" id="UP001302222"/>
    </source>
</evidence>
<sequence length="143" mass="16085">MKILCLSLISFFVLLSCKSKEEIAPNGLVGKWVATGLTQSMNQDSTWSAWRVNPTFASVTPSIWEFTNDRKFLRDGKPAAECCFAGNRYAVSGNKITFTETATNCANVLCYNCGTNYWEFSKPTDDTLILQQCITRNQFVRVK</sequence>
<dbReference type="Proteomes" id="UP001302222">
    <property type="component" value="Unassembled WGS sequence"/>
</dbReference>
<organism evidence="1 2">
    <name type="scientific">Arcicella lustrica</name>
    <dbReference type="NCBI Taxonomy" id="2984196"/>
    <lineage>
        <taxon>Bacteria</taxon>
        <taxon>Pseudomonadati</taxon>
        <taxon>Bacteroidota</taxon>
        <taxon>Cytophagia</taxon>
        <taxon>Cytophagales</taxon>
        <taxon>Flectobacillaceae</taxon>
        <taxon>Arcicella</taxon>
    </lineage>
</organism>
<proteinExistence type="predicted"/>